<feature type="chain" id="PRO_5040486465" evidence="1">
    <location>
        <begin position="29"/>
        <end position="74"/>
    </location>
</feature>
<dbReference type="AlphaFoldDB" id="A0A9Q1H4U2"/>
<keyword evidence="3" id="KW-1185">Reference proteome</keyword>
<proteinExistence type="predicted"/>
<evidence type="ECO:0000256" key="1">
    <source>
        <dbReference type="SAM" id="SignalP"/>
    </source>
</evidence>
<gene>
    <name evidence="2" type="ORF">HOLleu_22752</name>
</gene>
<sequence>MKFHCFTMMSISLCVFFFFFLNLHPVLSLNCKHVHTMSPKDWMFKAFTYHVFQHLEDNKLLLAVHGLTYGGKCQ</sequence>
<dbReference type="Proteomes" id="UP001152320">
    <property type="component" value="Chromosome 10"/>
</dbReference>
<comment type="caution">
    <text evidence="2">The sequence shown here is derived from an EMBL/GenBank/DDBJ whole genome shotgun (WGS) entry which is preliminary data.</text>
</comment>
<protein>
    <submittedName>
        <fullName evidence="2">Uncharacterized protein</fullName>
    </submittedName>
</protein>
<dbReference type="EMBL" id="JAIZAY010000010">
    <property type="protein sequence ID" value="KAJ8035502.1"/>
    <property type="molecule type" value="Genomic_DNA"/>
</dbReference>
<reference evidence="2" key="1">
    <citation type="submission" date="2021-10" db="EMBL/GenBank/DDBJ databases">
        <title>Tropical sea cucumber genome reveals ecological adaptation and Cuvierian tubules defense mechanism.</title>
        <authorList>
            <person name="Chen T."/>
        </authorList>
    </citation>
    <scope>NUCLEOTIDE SEQUENCE</scope>
    <source>
        <strain evidence="2">Nanhai2018</strain>
        <tissue evidence="2">Muscle</tissue>
    </source>
</reference>
<feature type="signal peptide" evidence="1">
    <location>
        <begin position="1"/>
        <end position="28"/>
    </location>
</feature>
<evidence type="ECO:0000313" key="2">
    <source>
        <dbReference type="EMBL" id="KAJ8035502.1"/>
    </source>
</evidence>
<name>A0A9Q1H4U2_HOLLE</name>
<organism evidence="2 3">
    <name type="scientific">Holothuria leucospilota</name>
    <name type="common">Black long sea cucumber</name>
    <name type="synonym">Mertensiothuria leucospilota</name>
    <dbReference type="NCBI Taxonomy" id="206669"/>
    <lineage>
        <taxon>Eukaryota</taxon>
        <taxon>Metazoa</taxon>
        <taxon>Echinodermata</taxon>
        <taxon>Eleutherozoa</taxon>
        <taxon>Echinozoa</taxon>
        <taxon>Holothuroidea</taxon>
        <taxon>Aspidochirotacea</taxon>
        <taxon>Aspidochirotida</taxon>
        <taxon>Holothuriidae</taxon>
        <taxon>Holothuria</taxon>
    </lineage>
</organism>
<keyword evidence="1" id="KW-0732">Signal</keyword>
<evidence type="ECO:0000313" key="3">
    <source>
        <dbReference type="Proteomes" id="UP001152320"/>
    </source>
</evidence>
<accession>A0A9Q1H4U2</accession>